<keyword evidence="3" id="KW-1185">Reference proteome</keyword>
<gene>
    <name evidence="2" type="ORF">Vretifemale_1456</name>
</gene>
<reference evidence="2" key="1">
    <citation type="journal article" date="2021" name="Proc. Natl. Acad. Sci. U.S.A.">
        <title>Three genomes in the algal genus Volvox reveal the fate of a haploid sex-determining region after a transition to homothallism.</title>
        <authorList>
            <person name="Yamamoto K."/>
            <person name="Hamaji T."/>
            <person name="Kawai-Toyooka H."/>
            <person name="Matsuzaki R."/>
            <person name="Takahashi F."/>
            <person name="Nishimura Y."/>
            <person name="Kawachi M."/>
            <person name="Noguchi H."/>
            <person name="Minakuchi Y."/>
            <person name="Umen J.G."/>
            <person name="Toyoda A."/>
            <person name="Nozaki H."/>
        </authorList>
    </citation>
    <scope>NUCLEOTIDE SEQUENCE</scope>
    <source>
        <strain evidence="2">NIES-3786</strain>
    </source>
</reference>
<feature type="region of interest" description="Disordered" evidence="1">
    <location>
        <begin position="1"/>
        <end position="83"/>
    </location>
</feature>
<evidence type="ECO:0000256" key="1">
    <source>
        <dbReference type="SAM" id="MobiDB-lite"/>
    </source>
</evidence>
<name>A0A8J4FH72_9CHLO</name>
<dbReference type="Proteomes" id="UP000747110">
    <property type="component" value="Unassembled WGS sequence"/>
</dbReference>
<protein>
    <submittedName>
        <fullName evidence="2">Uncharacterized protein</fullName>
    </submittedName>
</protein>
<evidence type="ECO:0000313" key="2">
    <source>
        <dbReference type="EMBL" id="GIL70740.1"/>
    </source>
</evidence>
<dbReference type="AlphaFoldDB" id="A0A8J4FH72"/>
<evidence type="ECO:0000313" key="3">
    <source>
        <dbReference type="Proteomes" id="UP000747110"/>
    </source>
</evidence>
<proteinExistence type="predicted"/>
<sequence length="762" mass="80774">MAKDVASISSRAQEGADHDASKAGGSFPVNLGPGSAAMPQYLSSAGYRESPGQRPQCGVTQRTPDTDNEVRNTGGSITGERGSDCGGGLRFFAGISSNDSGPAGDGSASRGGAVHWWNSQVVAIGNLLLPPDRQPCIVNHLDGMVAGAARSDTDDVRETTPSRFHVQGLCTSGHCVPPHYLVKLTGRGTSLRSTQDPCNLRGSRMKPETIYGDRGCYDITVARGGNNSVSALARLAAPAGLMLSLLLQLSPSPRGFSLGTLGRMPDQRNVQEQAGGFSGAVQAPAANAAIYGDEVATRVGLCGPPTATTAVCPRCWAPAEQAWAPRIVESEVPRSDIWQEMALVDSNKHESLEWPQMLLHPTCSSLKPSQCPESSSPCSQDVEESVCLASLASGEAGHAETPCCRASILSAMRTEVSSASKGRTDAAANESPRQLVMAPLSDPIHRLLGDIREIVEPVPWRGAIDSSCADRQPLMIAGHVCSDIRSSGKLPDALLPTEQSKGLRTGALVVSTNARSGSAAGWATFLEMSLVAEGSQAESAGQWDMGCHGTQHSGANTGIQTKRPFFASTVERSEIEDAHAGEWSGEDAGSVLSCSDGSDLDMDEWSVDKDPVNWMPLRQRYSIVSLNVRHCEPRLELACSYMARRMGEDADSIPAGFSNDGSKYDLDASIVESDPLKWIPLRVRYAGSPQNTISAILLHNPAGGRVRLLALAFERRIAELQSSSMPRHQVLMKSARDNVGVSPRVAASAGLCRVFSPVRLSR</sequence>
<accession>A0A8J4FH72</accession>
<dbReference type="OrthoDB" id="10504088at2759"/>
<comment type="caution">
    <text evidence="2">The sequence shown here is derived from an EMBL/GenBank/DDBJ whole genome shotgun (WGS) entry which is preliminary data.</text>
</comment>
<organism evidence="2 3">
    <name type="scientific">Volvox reticuliferus</name>
    <dbReference type="NCBI Taxonomy" id="1737510"/>
    <lineage>
        <taxon>Eukaryota</taxon>
        <taxon>Viridiplantae</taxon>
        <taxon>Chlorophyta</taxon>
        <taxon>core chlorophytes</taxon>
        <taxon>Chlorophyceae</taxon>
        <taxon>CS clade</taxon>
        <taxon>Chlamydomonadales</taxon>
        <taxon>Volvocaceae</taxon>
        <taxon>Volvox</taxon>
    </lineage>
</organism>
<dbReference type="EMBL" id="BNCP01000002">
    <property type="protein sequence ID" value="GIL70740.1"/>
    <property type="molecule type" value="Genomic_DNA"/>
</dbReference>